<dbReference type="AlphaFoldDB" id="A0A816PJG1"/>
<protein>
    <submittedName>
        <fullName evidence="1">(rape) hypothetical protein</fullName>
    </submittedName>
</protein>
<dbReference type="EMBL" id="HG994363">
    <property type="protein sequence ID" value="CAF2049246.1"/>
    <property type="molecule type" value="Genomic_DNA"/>
</dbReference>
<proteinExistence type="predicted"/>
<name>A0A816PJG1_BRANA</name>
<accession>A0A816PJG1</accession>
<dbReference type="Proteomes" id="UP001295469">
    <property type="component" value="Chromosome A09"/>
</dbReference>
<gene>
    <name evidence="1" type="ORF">DARMORV10_A09P54930.1</name>
</gene>
<sequence>MHYHVHLKPCLLHHHRRFYWSQSPEDGGEIGDGEWSPLGSSWGCLEHNFDDHLVDDLQMFDLTRVFIYLAVEMYCMIKAVEVALPRPDVGWLAFYIQSPRSRFLFRCHNRTLTPGSSLCSGRTVKCGADAAHGGRLLSLIGKKLYLHVVGVEPSERSTISVDSTEVCDTRESDGIASSDELKQRGFDILMLSELMELEAMKSSSQLNHMVLPRFLN</sequence>
<organism evidence="1">
    <name type="scientific">Brassica napus</name>
    <name type="common">Rape</name>
    <dbReference type="NCBI Taxonomy" id="3708"/>
    <lineage>
        <taxon>Eukaryota</taxon>
        <taxon>Viridiplantae</taxon>
        <taxon>Streptophyta</taxon>
        <taxon>Embryophyta</taxon>
        <taxon>Tracheophyta</taxon>
        <taxon>Spermatophyta</taxon>
        <taxon>Magnoliopsida</taxon>
        <taxon>eudicotyledons</taxon>
        <taxon>Gunneridae</taxon>
        <taxon>Pentapetalae</taxon>
        <taxon>rosids</taxon>
        <taxon>malvids</taxon>
        <taxon>Brassicales</taxon>
        <taxon>Brassicaceae</taxon>
        <taxon>Brassiceae</taxon>
        <taxon>Brassica</taxon>
    </lineage>
</organism>
<reference evidence="1" key="1">
    <citation type="submission" date="2021-01" db="EMBL/GenBank/DDBJ databases">
        <authorList>
            <consortium name="Genoscope - CEA"/>
            <person name="William W."/>
        </authorList>
    </citation>
    <scope>NUCLEOTIDE SEQUENCE</scope>
</reference>
<evidence type="ECO:0000313" key="1">
    <source>
        <dbReference type="EMBL" id="CAF2049246.1"/>
    </source>
</evidence>